<feature type="compositionally biased region" description="Basic and acidic residues" evidence="1">
    <location>
        <begin position="173"/>
        <end position="196"/>
    </location>
</feature>
<feature type="compositionally biased region" description="Basic and acidic residues" evidence="1">
    <location>
        <begin position="139"/>
        <end position="149"/>
    </location>
</feature>
<dbReference type="GO" id="GO:0005829">
    <property type="term" value="C:cytosol"/>
    <property type="evidence" value="ECO:0007669"/>
    <property type="project" value="TreeGrafter"/>
</dbReference>
<dbReference type="InterPro" id="IPR038765">
    <property type="entry name" value="Papain-like_cys_pep_sf"/>
</dbReference>
<comment type="caution">
    <text evidence="3">The sequence shown here is derived from an EMBL/GenBank/DDBJ whole genome shotgun (WGS) entry which is preliminary data.</text>
</comment>
<dbReference type="PROSITE" id="PS50235">
    <property type="entry name" value="USP_3"/>
    <property type="match status" value="1"/>
</dbReference>
<proteinExistence type="predicted"/>
<dbReference type="EMBL" id="PZQS01000001">
    <property type="protein sequence ID" value="PVD37714.1"/>
    <property type="molecule type" value="Genomic_DNA"/>
</dbReference>
<dbReference type="GO" id="GO:0005634">
    <property type="term" value="C:nucleus"/>
    <property type="evidence" value="ECO:0007669"/>
    <property type="project" value="TreeGrafter"/>
</dbReference>
<dbReference type="OrthoDB" id="289038at2759"/>
<dbReference type="GO" id="GO:0004843">
    <property type="term" value="F:cysteine-type deubiquitinase activity"/>
    <property type="evidence" value="ECO:0007669"/>
    <property type="project" value="InterPro"/>
</dbReference>
<feature type="compositionally biased region" description="Polar residues" evidence="1">
    <location>
        <begin position="159"/>
        <end position="170"/>
    </location>
</feature>
<dbReference type="CDD" id="cd02257">
    <property type="entry name" value="Peptidase_C19"/>
    <property type="match status" value="2"/>
</dbReference>
<feature type="region of interest" description="Disordered" evidence="1">
    <location>
        <begin position="419"/>
        <end position="445"/>
    </location>
</feature>
<reference evidence="3 4" key="1">
    <citation type="submission" date="2018-04" db="EMBL/GenBank/DDBJ databases">
        <title>The genome of golden apple snail Pomacea canaliculata provides insight into stress tolerance and invasive adaptation.</title>
        <authorList>
            <person name="Liu C."/>
            <person name="Liu B."/>
            <person name="Ren Y."/>
            <person name="Zhang Y."/>
            <person name="Wang H."/>
            <person name="Li S."/>
            <person name="Jiang F."/>
            <person name="Yin L."/>
            <person name="Zhang G."/>
            <person name="Qian W."/>
            <person name="Fan W."/>
        </authorList>
    </citation>
    <scope>NUCLEOTIDE SEQUENCE [LARGE SCALE GENOMIC DNA]</scope>
    <source>
        <strain evidence="3">SZHN2017</strain>
        <tissue evidence="3">Muscle</tissue>
    </source>
</reference>
<evidence type="ECO:0000259" key="2">
    <source>
        <dbReference type="PROSITE" id="PS50235"/>
    </source>
</evidence>
<dbReference type="GO" id="GO:0016579">
    <property type="term" value="P:protein deubiquitination"/>
    <property type="evidence" value="ECO:0007669"/>
    <property type="project" value="InterPro"/>
</dbReference>
<dbReference type="InterPro" id="IPR001394">
    <property type="entry name" value="Peptidase_C19_UCH"/>
</dbReference>
<feature type="domain" description="USP" evidence="2">
    <location>
        <begin position="289"/>
        <end position="1238"/>
    </location>
</feature>
<dbReference type="PANTHER" id="PTHR24006">
    <property type="entry name" value="UBIQUITIN CARBOXYL-TERMINAL HYDROLASE"/>
    <property type="match status" value="1"/>
</dbReference>
<dbReference type="Gene3D" id="3.90.70.10">
    <property type="entry name" value="Cysteine proteinases"/>
    <property type="match status" value="2"/>
</dbReference>
<feature type="compositionally biased region" description="Basic and acidic residues" evidence="1">
    <location>
        <begin position="204"/>
        <end position="213"/>
    </location>
</feature>
<evidence type="ECO:0000313" key="3">
    <source>
        <dbReference type="EMBL" id="PVD37714.1"/>
    </source>
</evidence>
<dbReference type="PROSITE" id="PS00972">
    <property type="entry name" value="USP_1"/>
    <property type="match status" value="1"/>
</dbReference>
<dbReference type="InterPro" id="IPR050164">
    <property type="entry name" value="Peptidase_C19"/>
</dbReference>
<accession>A0A2T7PWA8</accession>
<evidence type="ECO:0000313" key="4">
    <source>
        <dbReference type="Proteomes" id="UP000245119"/>
    </source>
</evidence>
<feature type="region of interest" description="Disordered" evidence="1">
    <location>
        <begin position="593"/>
        <end position="622"/>
    </location>
</feature>
<name>A0A2T7PWA8_POMCA</name>
<feature type="region of interest" description="Disordered" evidence="1">
    <location>
        <begin position="934"/>
        <end position="974"/>
    </location>
</feature>
<feature type="region of interest" description="Disordered" evidence="1">
    <location>
        <begin position="635"/>
        <end position="655"/>
    </location>
</feature>
<sequence length="1258" mass="139961">MLPPKRYSGEFKYLGFRSNSNDWKRGFIVLEESEGILYLKTHLDANPQRVYKQSEISVENVKECSLKSSRVIIGFKSDLILHFRQSISDPNRLEDDVNRILHSLSANGKLLGRNRAEVGCSMPPPQNRIHQSPSHVRSHSHDKEAKSLSDQRVPVSIPTPDSSPGTSPLRFTSMKENRRSCQEKSQKLDEESKENQFRGPISTETDRQGKKAERLPLQVSSSSFYGSTTASLHTTFKKIARRTPNLINSSPSPAPFSENKTQLGANVTYSWNKPNLSSYSSKENTPELHGFANIGNTCYMNAILQSLFSLDTFATDLTASCRAHNRVLFNGSLAVAMTKLLYGRRKPQLVEMQKTELLRNVKRAISSTAKRFSGSQQHDAHEFLGQVLDQLKEEMIKASKTSDVNGDCHLAINMADTASVTPTATPVKDKTSPPNNRRDAAETPESVIKKHPNLLIANPTLANFEFEVVHSIECLSCEEVVHKAEQFNDLSVDIPSSCVSGAQISLQDALSVFFQKETIEYTCEKCGHKKADVSHKFSKVPRVLILHLKRYTYDAGMSQNSKMRQQIHIPQFISLWDHCDQTTQPHMPFACVTTSSPSKLSSDSSYKRRKPPHLAQSVDEQPNLKVRRLFGDEPNSRHCSLAGDEQQTKSLASHDKKGLEHNNFIDLLDEEEKQLKQALALSLKEVSPLGFDHSYTTGSINVEEDANNNAAWNTVHAEMDTTADIAESDLEKMTLDQQIAIAINRSLASPSSCINVVSPSEHFTPSSSPPLSAQAPQECLVSQDKLYTRKSKDCSKNYIQALNPKDTQISSLLLSQRQKSTENIREGSQETEEFDGRLTYKTSTPSTAKLFESDKPRDSTRDTIHKTIVSKVIDSAKSTGATKSLSGSSIEGGPDDIFWDADAEWTNSGSPSKEGSRLNAGVFQGHRSVNIQDGFLTGTSENSSKFSESSDGHKASGSENVAEENNQDRLDKSPLSSKLPSIACFRGSLLSILDQTGTSAATLQKSDANSNKASDCKNVCQYPRVKRLKSEVIESRSSWPLENHILKESGALEASAVLSTVEEKSSMDGRHSDISLENVACISKVREDRSHDRRECCMVAGEPLITNHEESSVPGFLASVQKAKQKEVMEEKENILPHDNSLPCQTLQLDNNLEDKIAEHKAKVSEMERGILPYTYRLVSVVNHLGDMSDSGHYVCDAFDMKKQAWFSYDDSKVSCTTESEVLTSRSRSGYIFFYLNKDIYEEFFSMGTKSNELAQKR</sequence>
<dbReference type="PROSITE" id="PS00973">
    <property type="entry name" value="USP_2"/>
    <property type="match status" value="1"/>
</dbReference>
<protein>
    <recommendedName>
        <fullName evidence="2">USP domain-containing protein</fullName>
    </recommendedName>
</protein>
<keyword evidence="4" id="KW-1185">Reference proteome</keyword>
<dbReference type="Proteomes" id="UP000245119">
    <property type="component" value="Linkage Group LG1"/>
</dbReference>
<dbReference type="Pfam" id="PF00443">
    <property type="entry name" value="UCH"/>
    <property type="match status" value="2"/>
</dbReference>
<feature type="compositionally biased region" description="Low complexity" evidence="1">
    <location>
        <begin position="595"/>
        <end position="604"/>
    </location>
</feature>
<organism evidence="3 4">
    <name type="scientific">Pomacea canaliculata</name>
    <name type="common">Golden apple snail</name>
    <dbReference type="NCBI Taxonomy" id="400727"/>
    <lineage>
        <taxon>Eukaryota</taxon>
        <taxon>Metazoa</taxon>
        <taxon>Spiralia</taxon>
        <taxon>Lophotrochozoa</taxon>
        <taxon>Mollusca</taxon>
        <taxon>Gastropoda</taxon>
        <taxon>Caenogastropoda</taxon>
        <taxon>Architaenioglossa</taxon>
        <taxon>Ampullarioidea</taxon>
        <taxon>Ampullariidae</taxon>
        <taxon>Pomacea</taxon>
    </lineage>
</organism>
<dbReference type="InterPro" id="IPR018200">
    <property type="entry name" value="USP_CS"/>
</dbReference>
<dbReference type="AlphaFoldDB" id="A0A2T7PWA8"/>
<dbReference type="PANTHER" id="PTHR24006:SF915">
    <property type="entry name" value="UBIQUITIN CARBOXYL-TERMINAL HYDROLASE-RELATED"/>
    <property type="match status" value="1"/>
</dbReference>
<feature type="compositionally biased region" description="Basic and acidic residues" evidence="1">
    <location>
        <begin position="427"/>
        <end position="441"/>
    </location>
</feature>
<gene>
    <name evidence="3" type="ORF">C0Q70_00315</name>
</gene>
<dbReference type="GO" id="GO:0000082">
    <property type="term" value="P:G1/S transition of mitotic cell cycle"/>
    <property type="evidence" value="ECO:0007669"/>
    <property type="project" value="TreeGrafter"/>
</dbReference>
<feature type="region of interest" description="Disordered" evidence="1">
    <location>
        <begin position="115"/>
        <end position="213"/>
    </location>
</feature>
<evidence type="ECO:0000256" key="1">
    <source>
        <dbReference type="SAM" id="MobiDB-lite"/>
    </source>
</evidence>
<dbReference type="InterPro" id="IPR028889">
    <property type="entry name" value="USP"/>
</dbReference>
<dbReference type="SUPFAM" id="SSF54001">
    <property type="entry name" value="Cysteine proteinases"/>
    <property type="match status" value="1"/>
</dbReference>
<dbReference type="STRING" id="400727.A0A2T7PWA8"/>